<dbReference type="KEGG" id="spir:CWM47_03330"/>
<proteinExistence type="predicted"/>
<name>A0A2K8YTI3_9BACT</name>
<accession>A0A2K8YTI3</accession>
<dbReference type="RefSeq" id="WP_100986353.1">
    <property type="nucleotide sequence ID" value="NZ_CP025096.1"/>
</dbReference>
<reference evidence="1 2" key="1">
    <citation type="submission" date="2017-11" db="EMBL/GenBank/DDBJ databases">
        <title>Taxonomic description and genome sequences of Spirosoma HA7 sp. nov., isolated from pollen microhabitat of Corylus avellana.</title>
        <authorList>
            <person name="Ambika Manirajan B."/>
            <person name="Suarez C."/>
            <person name="Ratering S."/>
            <person name="Geissler-Plaum R."/>
            <person name="Cardinale M."/>
            <person name="Sylvia S."/>
        </authorList>
    </citation>
    <scope>NUCLEOTIDE SEQUENCE [LARGE SCALE GENOMIC DNA]</scope>
    <source>
        <strain evidence="1 2">HA7</strain>
    </source>
</reference>
<gene>
    <name evidence="1" type="ORF">CWM47_03330</name>
</gene>
<organism evidence="1 2">
    <name type="scientific">Spirosoma pollinicola</name>
    <dbReference type="NCBI Taxonomy" id="2057025"/>
    <lineage>
        <taxon>Bacteria</taxon>
        <taxon>Pseudomonadati</taxon>
        <taxon>Bacteroidota</taxon>
        <taxon>Cytophagia</taxon>
        <taxon>Cytophagales</taxon>
        <taxon>Cytophagaceae</taxon>
        <taxon>Spirosoma</taxon>
    </lineage>
</organism>
<keyword evidence="2" id="KW-1185">Reference proteome</keyword>
<dbReference type="AlphaFoldDB" id="A0A2K8YTI3"/>
<evidence type="ECO:0000313" key="2">
    <source>
        <dbReference type="Proteomes" id="UP000232883"/>
    </source>
</evidence>
<evidence type="ECO:0000313" key="1">
    <source>
        <dbReference type="EMBL" id="AUD00930.1"/>
    </source>
</evidence>
<sequence length="214" mass="23528">MQYSVFTHGTAVEAENLSVLTGFVKVGWGTVISLKEPPKSTVGNLDVRDMQGPGTWFHIPLTSTLTTFGRSNPYLVSVTLLIETKYCRITDIHVYDGAEIVEEFGGTSGDLSQSRNSKDINPDSPLAIPETFSNTKILVRPHKLFSAIGISFFATSFEDDYKDENGIKFRGRYPQATLIVSGAGAQYMVADPLKIPLSDRIAKAFDSIVRVFKP</sequence>
<dbReference type="EMBL" id="CP025096">
    <property type="protein sequence ID" value="AUD00930.1"/>
    <property type="molecule type" value="Genomic_DNA"/>
</dbReference>
<dbReference type="Proteomes" id="UP000232883">
    <property type="component" value="Chromosome"/>
</dbReference>
<protein>
    <submittedName>
        <fullName evidence="1">Uncharacterized protein</fullName>
    </submittedName>
</protein>